<dbReference type="InterPro" id="IPR020845">
    <property type="entry name" value="AMP-binding_CS"/>
</dbReference>
<dbReference type="Gene3D" id="3.30.300.30">
    <property type="match status" value="1"/>
</dbReference>
<dbReference type="InterPro" id="IPR041464">
    <property type="entry name" value="TubC_N"/>
</dbReference>
<dbReference type="InterPro" id="IPR020802">
    <property type="entry name" value="TesA-like"/>
</dbReference>
<dbReference type="PANTHER" id="PTHR45527:SF1">
    <property type="entry name" value="FATTY ACID SYNTHASE"/>
    <property type="match status" value="1"/>
</dbReference>
<dbReference type="GO" id="GO:0003824">
    <property type="term" value="F:catalytic activity"/>
    <property type="evidence" value="ECO:0007669"/>
    <property type="project" value="InterPro"/>
</dbReference>
<dbReference type="Gene3D" id="3.30.559.10">
    <property type="entry name" value="Chloramphenicol acetyltransferase-like domain"/>
    <property type="match status" value="1"/>
</dbReference>
<dbReference type="InterPro" id="IPR001031">
    <property type="entry name" value="Thioesterase"/>
</dbReference>
<dbReference type="InterPro" id="IPR029058">
    <property type="entry name" value="AB_hydrolase_fold"/>
</dbReference>
<dbReference type="FunFam" id="3.30.300.30:FF:000010">
    <property type="entry name" value="Enterobactin synthetase component F"/>
    <property type="match status" value="1"/>
</dbReference>
<dbReference type="FunFam" id="3.40.50.12780:FF:000012">
    <property type="entry name" value="Non-ribosomal peptide synthetase"/>
    <property type="match status" value="1"/>
</dbReference>
<dbReference type="Gene3D" id="1.10.1200.10">
    <property type="entry name" value="ACP-like"/>
    <property type="match status" value="1"/>
</dbReference>
<dbReference type="EMBL" id="JSZA02000086">
    <property type="protein sequence ID" value="TGO02718.1"/>
    <property type="molecule type" value="Genomic_DNA"/>
</dbReference>
<evidence type="ECO:0000256" key="1">
    <source>
        <dbReference type="ARBA" id="ARBA00001957"/>
    </source>
</evidence>
<dbReference type="InterPro" id="IPR000873">
    <property type="entry name" value="AMP-dep_synth/lig_dom"/>
</dbReference>
<dbReference type="SMART" id="SM00824">
    <property type="entry name" value="PKS_TE"/>
    <property type="match status" value="1"/>
</dbReference>
<dbReference type="Pfam" id="PF13193">
    <property type="entry name" value="AMP-binding_C"/>
    <property type="match status" value="1"/>
</dbReference>
<dbReference type="InterPro" id="IPR020459">
    <property type="entry name" value="AMP-binding"/>
</dbReference>
<dbReference type="Proteomes" id="UP000030428">
    <property type="component" value="Unassembled WGS sequence"/>
</dbReference>
<dbReference type="SUPFAM" id="SSF52777">
    <property type="entry name" value="CoA-dependent acyltransferases"/>
    <property type="match status" value="2"/>
</dbReference>
<dbReference type="PROSITE" id="PS50075">
    <property type="entry name" value="CARRIER"/>
    <property type="match status" value="1"/>
</dbReference>
<sequence>MNLMKFVKELDAQNIKLVVDGEQLRCRAPKEVLTPDLLSKIKQYKSDIITLLRDGVNDSIETYPLSQGQRALWFLYQLAPESAAYNINYVARLRPDLELQVLQQAFEKLVERHAILRTTYTTRDGEPMQQVHKAQEIHFKVTEADNWSQEDLTKWLAQEADRPFNLEQGPVFRIELLPGYSESPILSLTMHHIVADFWSLEILINELESLYQAISSEQPISLPPLKWDYKDYVRWETEMLASTRGKQLWTYWQKQLGGELPVLNLPTDHHRPPVQTYNGTTTTFDFDESINQQIVEFSKATGNTPYVFMLAVFKILLRRYTGQEDILIGTPMSGRHTTELQELIGYFVNPVILRHQLHGNLTFEELLEMVRKQVVEALDHQEYPFGLLVEQLQPIRDPSRSPLYQVAFVWDKERHQDTSSGNAGKLVSELLAAEQRGAAFDLSLTFFDQAGSIRGEWTYNTDIFEESTINRLTGHFKTLVIGALAHPQQRLSKLPLLTEAEQQQLQTWNDTTTDYPKDQTIVDLFEQQVEKTPDNIAVVFEEQQLSYSELNRQANQLAHYLLKFKKGTDEFLIAIAVERSLSMVIGLLAILKAGGAYVPIDPSYPPARIRYMLDDSAAPLLLTQSHLKAQLEPECVVVCLDEVDLADQPSENPLVCRLAEDLAYVIYTSGSTGEPKGVMVEHQALALHSQAILQQYTLNENDRVLQFASFSFDTSLEQLLVAWLSGAGSVLVKTNLIAAQDLSSFLQNNVITVADLPPAYWQQMLDIETTAHVLSNLRILILGGEALPISMAQQTIEYFPALTCFNAYGPTEAVITPTIYRLPVILSDNTTYIAIGRPRTNTRIYILDAQHQLLPPNIPGELCIAGAGLARGYLNRPELTAEKFIEIELFGKTERIYKTGDLARWLPDGNLEYLGRIDHQIKLRGFRIELGEIETIINQHPAVKEAVVTLYETDDNKRLVAYITTDSESNDIVASLKDRLQASLPDYMVPSHFTVLDKLPLTPNGKIDRQALPAPDANTPTENTLPRDAIELQLLGVWETVLDVHPLGIHDNFFELGGHSLLAVKLMSHIQQQCGVRLPVSALFQSPTVAMLAQQLHQDTTPLLTNLVPIQTAGFAPPVYGLPGAVGSVMYLYPLASYLGQQQPFYALQTPGLDGSTTPETVESLAKSHLQALRQQQPEGPYQLVGHSSGGRVAFEMAWQLEQQGETVALLAILDTSAPDSNQPNPMADYTKLNWLLDIVQVFEEMLGIDLNLSLEQLRAMPDIEIAYAKVMQAFVERQILFAPGSSVDELKALVNTYRITVQGHADYQIHGKLHCPIHLFRAQEQMTPDENIEFEDTREAWGWAECTHAKVEELMVPGTHLTMMALPHVKTLADKLAQCLRTNEMSGLHQQH</sequence>
<comment type="similarity">
    <text evidence="2">Belongs to the ATP-dependent AMP-binding enzyme family.</text>
</comment>
<dbReference type="Pfam" id="PF18563">
    <property type="entry name" value="TubC_N"/>
    <property type="match status" value="1"/>
</dbReference>
<keyword evidence="4" id="KW-0597">Phosphoprotein</keyword>
<evidence type="ECO:0000256" key="2">
    <source>
        <dbReference type="ARBA" id="ARBA00006432"/>
    </source>
</evidence>
<dbReference type="FunFam" id="1.10.1200.10:FF:000005">
    <property type="entry name" value="Nonribosomal peptide synthetase 1"/>
    <property type="match status" value="1"/>
</dbReference>
<dbReference type="GO" id="GO:0005829">
    <property type="term" value="C:cytosol"/>
    <property type="evidence" value="ECO:0007669"/>
    <property type="project" value="TreeGrafter"/>
</dbReference>
<dbReference type="InterPro" id="IPR044894">
    <property type="entry name" value="TubC_N_sf"/>
</dbReference>
<dbReference type="GO" id="GO:0043041">
    <property type="term" value="P:amino acid activation for nonribosomal peptide biosynthetic process"/>
    <property type="evidence" value="ECO:0007669"/>
    <property type="project" value="TreeGrafter"/>
</dbReference>
<dbReference type="PANTHER" id="PTHR45527">
    <property type="entry name" value="NONRIBOSOMAL PEPTIDE SYNTHETASE"/>
    <property type="match status" value="1"/>
</dbReference>
<evidence type="ECO:0000256" key="3">
    <source>
        <dbReference type="ARBA" id="ARBA00022450"/>
    </source>
</evidence>
<dbReference type="InterPro" id="IPR001242">
    <property type="entry name" value="Condensation_dom"/>
</dbReference>
<feature type="domain" description="Carrier" evidence="5">
    <location>
        <begin position="1025"/>
        <end position="1100"/>
    </location>
</feature>
<dbReference type="Gene3D" id="3.30.559.30">
    <property type="entry name" value="Nonribosomal peptide synthetase, condensation domain"/>
    <property type="match status" value="1"/>
</dbReference>
<dbReference type="InterPro" id="IPR045851">
    <property type="entry name" value="AMP-bd_C_sf"/>
</dbReference>
<dbReference type="InterPro" id="IPR025110">
    <property type="entry name" value="AMP-bd_C"/>
</dbReference>
<evidence type="ECO:0000256" key="4">
    <source>
        <dbReference type="ARBA" id="ARBA00022553"/>
    </source>
</evidence>
<dbReference type="Pfam" id="PF00975">
    <property type="entry name" value="Thioesterase"/>
    <property type="match status" value="1"/>
</dbReference>
<reference evidence="6 7" key="1">
    <citation type="journal article" date="2016" name="Front. Microbiol.">
        <title>Single-Cell (Meta-)Genomics of a Dimorphic Candidatus Thiomargarita nelsonii Reveals Genomic Plasticity.</title>
        <authorList>
            <person name="Flood B.E."/>
            <person name="Fliss P."/>
            <person name="Jones D.S."/>
            <person name="Dick G.J."/>
            <person name="Jain S."/>
            <person name="Kaster A.K."/>
            <person name="Winkel M."/>
            <person name="Mussmann M."/>
            <person name="Bailey J."/>
        </authorList>
    </citation>
    <scope>NUCLEOTIDE SEQUENCE [LARGE SCALE GENOMIC DNA]</scope>
    <source>
        <strain evidence="6">Hydrate Ridge</strain>
    </source>
</reference>
<proteinExistence type="inferred from homology"/>
<dbReference type="InterPro" id="IPR010071">
    <property type="entry name" value="AA_adenyl_dom"/>
</dbReference>
<dbReference type="PRINTS" id="PR00154">
    <property type="entry name" value="AMPBINDING"/>
</dbReference>
<dbReference type="Pfam" id="PF00501">
    <property type="entry name" value="AMP-binding"/>
    <property type="match status" value="1"/>
</dbReference>
<keyword evidence="3" id="KW-0596">Phosphopantetheine</keyword>
<gene>
    <name evidence="6" type="ORF">PN36_20190</name>
</gene>
<organism evidence="6 7">
    <name type="scientific">Candidatus Thiomargarita nelsonii</name>
    <dbReference type="NCBI Taxonomy" id="1003181"/>
    <lineage>
        <taxon>Bacteria</taxon>
        <taxon>Pseudomonadati</taxon>
        <taxon>Pseudomonadota</taxon>
        <taxon>Gammaproteobacteria</taxon>
        <taxon>Thiotrichales</taxon>
        <taxon>Thiotrichaceae</taxon>
        <taxon>Thiomargarita</taxon>
    </lineage>
</organism>
<dbReference type="Pfam" id="PF00668">
    <property type="entry name" value="Condensation"/>
    <property type="match status" value="1"/>
</dbReference>
<dbReference type="GO" id="GO:0031177">
    <property type="term" value="F:phosphopantetheine binding"/>
    <property type="evidence" value="ECO:0007669"/>
    <property type="project" value="InterPro"/>
</dbReference>
<dbReference type="SMART" id="SM00823">
    <property type="entry name" value="PKS_PP"/>
    <property type="match status" value="1"/>
</dbReference>
<dbReference type="InterPro" id="IPR023213">
    <property type="entry name" value="CAT-like_dom_sf"/>
</dbReference>
<dbReference type="InterPro" id="IPR009081">
    <property type="entry name" value="PP-bd_ACP"/>
</dbReference>
<evidence type="ECO:0000313" key="6">
    <source>
        <dbReference type="EMBL" id="TGO02718.1"/>
    </source>
</evidence>
<dbReference type="SUPFAM" id="SSF56801">
    <property type="entry name" value="Acetyl-CoA synthetase-like"/>
    <property type="match status" value="1"/>
</dbReference>
<dbReference type="Gene3D" id="3.40.50.980">
    <property type="match status" value="2"/>
</dbReference>
<accession>A0A4E0QPT9</accession>
<dbReference type="FunFam" id="3.40.50.980:FF:000001">
    <property type="entry name" value="Non-ribosomal peptide synthetase"/>
    <property type="match status" value="1"/>
</dbReference>
<comment type="caution">
    <text evidence="6">The sequence shown here is derived from an EMBL/GenBank/DDBJ whole genome shotgun (WGS) entry which is preliminary data.</text>
</comment>
<comment type="cofactor">
    <cofactor evidence="1">
        <name>pantetheine 4'-phosphate</name>
        <dbReference type="ChEBI" id="CHEBI:47942"/>
    </cofactor>
</comment>
<dbReference type="InterPro" id="IPR020806">
    <property type="entry name" value="PKS_PP-bd"/>
</dbReference>
<dbReference type="InterPro" id="IPR036736">
    <property type="entry name" value="ACP-like_sf"/>
</dbReference>
<dbReference type="CDD" id="cd19531">
    <property type="entry name" value="LCL_NRPS-like"/>
    <property type="match status" value="1"/>
</dbReference>
<dbReference type="Gene3D" id="3.40.50.1820">
    <property type="entry name" value="alpha/beta hydrolase"/>
    <property type="match status" value="1"/>
</dbReference>
<dbReference type="SUPFAM" id="SSF53474">
    <property type="entry name" value="alpha/beta-Hydrolases"/>
    <property type="match status" value="1"/>
</dbReference>
<dbReference type="SUPFAM" id="SSF47336">
    <property type="entry name" value="ACP-like"/>
    <property type="match status" value="1"/>
</dbReference>
<protein>
    <recommendedName>
        <fullName evidence="5">Carrier domain-containing protein</fullName>
    </recommendedName>
</protein>
<dbReference type="CDD" id="cd05930">
    <property type="entry name" value="A_NRPS"/>
    <property type="match status" value="1"/>
</dbReference>
<dbReference type="NCBIfam" id="TIGR01733">
    <property type="entry name" value="AA-adenyl-dom"/>
    <property type="match status" value="1"/>
</dbReference>
<dbReference type="Gene3D" id="1.10.10.1830">
    <property type="entry name" value="Non-ribosomal peptide synthase, adenylation domain"/>
    <property type="match status" value="1"/>
</dbReference>
<dbReference type="Gene3D" id="2.30.38.10">
    <property type="entry name" value="Luciferase, Domain 3"/>
    <property type="match status" value="1"/>
</dbReference>
<keyword evidence="7" id="KW-1185">Reference proteome</keyword>
<dbReference type="GO" id="GO:0044550">
    <property type="term" value="P:secondary metabolite biosynthetic process"/>
    <property type="evidence" value="ECO:0007669"/>
    <property type="project" value="UniProtKB-ARBA"/>
</dbReference>
<dbReference type="Pfam" id="PF00550">
    <property type="entry name" value="PP-binding"/>
    <property type="match status" value="1"/>
</dbReference>
<evidence type="ECO:0000313" key="7">
    <source>
        <dbReference type="Proteomes" id="UP000030428"/>
    </source>
</evidence>
<dbReference type="FunFam" id="2.30.38.10:FF:000001">
    <property type="entry name" value="Non-ribosomal peptide synthetase PvdI"/>
    <property type="match status" value="1"/>
</dbReference>
<evidence type="ECO:0000259" key="5">
    <source>
        <dbReference type="PROSITE" id="PS50075"/>
    </source>
</evidence>
<name>A0A4E0QPT9_9GAMM</name>
<dbReference type="PROSITE" id="PS00455">
    <property type="entry name" value="AMP_BINDING"/>
    <property type="match status" value="1"/>
</dbReference>